<feature type="region of interest" description="Disordered" evidence="1">
    <location>
        <begin position="79"/>
        <end position="110"/>
    </location>
</feature>
<protein>
    <submittedName>
        <fullName evidence="2">Uncharacterized protein</fullName>
    </submittedName>
</protein>
<accession>A0A4U5M1G6</accession>
<dbReference type="EMBL" id="AZBU02000010">
    <property type="protein sequence ID" value="TKR62521.1"/>
    <property type="molecule type" value="Genomic_DNA"/>
</dbReference>
<comment type="caution">
    <text evidence="2">The sequence shown here is derived from an EMBL/GenBank/DDBJ whole genome shotgun (WGS) entry which is preliminary data.</text>
</comment>
<dbReference type="Proteomes" id="UP000298663">
    <property type="component" value="Unassembled WGS sequence"/>
</dbReference>
<organism evidence="2 3">
    <name type="scientific">Steinernema carpocapsae</name>
    <name type="common">Entomopathogenic nematode</name>
    <dbReference type="NCBI Taxonomy" id="34508"/>
    <lineage>
        <taxon>Eukaryota</taxon>
        <taxon>Metazoa</taxon>
        <taxon>Ecdysozoa</taxon>
        <taxon>Nematoda</taxon>
        <taxon>Chromadorea</taxon>
        <taxon>Rhabditida</taxon>
        <taxon>Tylenchina</taxon>
        <taxon>Panagrolaimomorpha</taxon>
        <taxon>Strongyloidoidea</taxon>
        <taxon>Steinernematidae</taxon>
        <taxon>Steinernema</taxon>
    </lineage>
</organism>
<reference evidence="2 3" key="2">
    <citation type="journal article" date="2019" name="G3 (Bethesda)">
        <title>Hybrid Assembly of the Genome of the Entomopathogenic Nematode Steinernema carpocapsae Identifies the X-Chromosome.</title>
        <authorList>
            <person name="Serra L."/>
            <person name="Macchietto M."/>
            <person name="Macias-Munoz A."/>
            <person name="McGill C.J."/>
            <person name="Rodriguez I.M."/>
            <person name="Rodriguez B."/>
            <person name="Murad R."/>
            <person name="Mortazavi A."/>
        </authorList>
    </citation>
    <scope>NUCLEOTIDE SEQUENCE [LARGE SCALE GENOMIC DNA]</scope>
    <source>
        <strain evidence="2 3">ALL</strain>
    </source>
</reference>
<evidence type="ECO:0000313" key="2">
    <source>
        <dbReference type="EMBL" id="TKR62521.1"/>
    </source>
</evidence>
<dbReference type="AlphaFoldDB" id="A0A4U5M1G6"/>
<evidence type="ECO:0000313" key="3">
    <source>
        <dbReference type="Proteomes" id="UP000298663"/>
    </source>
</evidence>
<sequence>MWNFLRQNETDRVHFRRLMARLHQHGPPNPRHALHRLQDAALSRLHRAVRAQQIRPRRSFRLLRAHRNDRRPDVHLPILRPQARRSQLRRHPQENRLRWPQRRGAGRQVSPVPGHLLRSFWSRARLISSSEFIVPTD</sequence>
<proteinExistence type="predicted"/>
<keyword evidence="3" id="KW-1185">Reference proteome</keyword>
<reference evidence="2 3" key="1">
    <citation type="journal article" date="2015" name="Genome Biol.">
        <title>Comparative genomics of Steinernema reveals deeply conserved gene regulatory networks.</title>
        <authorList>
            <person name="Dillman A.R."/>
            <person name="Macchietto M."/>
            <person name="Porter C.F."/>
            <person name="Rogers A."/>
            <person name="Williams B."/>
            <person name="Antoshechkin I."/>
            <person name="Lee M.M."/>
            <person name="Goodwin Z."/>
            <person name="Lu X."/>
            <person name="Lewis E.E."/>
            <person name="Goodrich-Blair H."/>
            <person name="Stock S.P."/>
            <person name="Adams B.J."/>
            <person name="Sternberg P.W."/>
            <person name="Mortazavi A."/>
        </authorList>
    </citation>
    <scope>NUCLEOTIDE SEQUENCE [LARGE SCALE GENOMIC DNA]</scope>
    <source>
        <strain evidence="2 3">ALL</strain>
    </source>
</reference>
<gene>
    <name evidence="2" type="ORF">L596_026463</name>
</gene>
<evidence type="ECO:0000256" key="1">
    <source>
        <dbReference type="SAM" id="MobiDB-lite"/>
    </source>
</evidence>
<name>A0A4U5M1G6_STECR</name>